<feature type="domain" description="Peptidase S54 rhomboid" evidence="6">
    <location>
        <begin position="67"/>
        <end position="198"/>
    </location>
</feature>
<organism evidence="7 8">
    <name type="scientific">Amycolatopsis acidicola</name>
    <dbReference type="NCBI Taxonomy" id="2596893"/>
    <lineage>
        <taxon>Bacteria</taxon>
        <taxon>Bacillati</taxon>
        <taxon>Actinomycetota</taxon>
        <taxon>Actinomycetes</taxon>
        <taxon>Pseudonocardiales</taxon>
        <taxon>Pseudonocardiaceae</taxon>
        <taxon>Amycolatopsis</taxon>
    </lineage>
</organism>
<dbReference type="PANTHER" id="PTHR43731">
    <property type="entry name" value="RHOMBOID PROTEASE"/>
    <property type="match status" value="1"/>
</dbReference>
<dbReference type="PANTHER" id="PTHR43731:SF9">
    <property type="entry name" value="SLR1461 PROTEIN"/>
    <property type="match status" value="1"/>
</dbReference>
<evidence type="ECO:0000313" key="7">
    <source>
        <dbReference type="EMBL" id="KAA9162124.1"/>
    </source>
</evidence>
<evidence type="ECO:0000256" key="2">
    <source>
        <dbReference type="ARBA" id="ARBA00022692"/>
    </source>
</evidence>
<accession>A0A5N0V8Y7</accession>
<evidence type="ECO:0000256" key="1">
    <source>
        <dbReference type="ARBA" id="ARBA00004141"/>
    </source>
</evidence>
<dbReference type="AlphaFoldDB" id="A0A5N0V8Y7"/>
<keyword evidence="3 5" id="KW-1133">Transmembrane helix</keyword>
<comment type="caution">
    <text evidence="7">The sequence shown here is derived from an EMBL/GenBank/DDBJ whole genome shotgun (WGS) entry which is preliminary data.</text>
</comment>
<reference evidence="7" key="1">
    <citation type="submission" date="2019-09" db="EMBL/GenBank/DDBJ databases">
        <authorList>
            <person name="Teo W.F.A."/>
            <person name="Duangmal K."/>
        </authorList>
    </citation>
    <scope>NUCLEOTIDE SEQUENCE [LARGE SCALE GENOMIC DNA]</scope>
    <source>
        <strain evidence="7">K81G1</strain>
    </source>
</reference>
<dbReference type="InterPro" id="IPR050925">
    <property type="entry name" value="Rhomboid_protease_S54"/>
</dbReference>
<keyword evidence="7" id="KW-0378">Hydrolase</keyword>
<dbReference type="EMBL" id="VMNW02000014">
    <property type="protein sequence ID" value="KAA9162124.1"/>
    <property type="molecule type" value="Genomic_DNA"/>
</dbReference>
<keyword evidence="8" id="KW-1185">Reference proteome</keyword>
<keyword evidence="2 5" id="KW-0812">Transmembrane</keyword>
<keyword evidence="4 5" id="KW-0472">Membrane</keyword>
<gene>
    <name evidence="7" type="ORF">FPZ12_012880</name>
</gene>
<dbReference type="InterPro" id="IPR022764">
    <property type="entry name" value="Peptidase_S54_rhomboid_dom"/>
</dbReference>
<feature type="transmembrane region" description="Helical" evidence="5">
    <location>
        <begin position="125"/>
        <end position="146"/>
    </location>
</feature>
<dbReference type="GO" id="GO:0004252">
    <property type="term" value="F:serine-type endopeptidase activity"/>
    <property type="evidence" value="ECO:0007669"/>
    <property type="project" value="InterPro"/>
</dbReference>
<dbReference type="Gene3D" id="1.20.1540.10">
    <property type="entry name" value="Rhomboid-like"/>
    <property type="match status" value="1"/>
</dbReference>
<dbReference type="OrthoDB" id="465874at2"/>
<feature type="transmembrane region" description="Helical" evidence="5">
    <location>
        <begin position="153"/>
        <end position="171"/>
    </location>
</feature>
<dbReference type="InterPro" id="IPR035952">
    <property type="entry name" value="Rhomboid-like_sf"/>
</dbReference>
<feature type="transmembrane region" description="Helical" evidence="5">
    <location>
        <begin position="101"/>
        <end position="119"/>
    </location>
</feature>
<dbReference type="GO" id="GO:0006508">
    <property type="term" value="P:proteolysis"/>
    <property type="evidence" value="ECO:0007669"/>
    <property type="project" value="UniProtKB-KW"/>
</dbReference>
<dbReference type="GO" id="GO:0016020">
    <property type="term" value="C:membrane"/>
    <property type="evidence" value="ECO:0007669"/>
    <property type="project" value="UniProtKB-SubCell"/>
</dbReference>
<evidence type="ECO:0000313" key="8">
    <source>
        <dbReference type="Proteomes" id="UP000319769"/>
    </source>
</evidence>
<dbReference type="Proteomes" id="UP000319769">
    <property type="component" value="Unassembled WGS sequence"/>
</dbReference>
<evidence type="ECO:0000256" key="4">
    <source>
        <dbReference type="ARBA" id="ARBA00023136"/>
    </source>
</evidence>
<sequence>MSTLPTPPAPADQSKRILPAAPKSAGLVVVGFTVLLYLVELVDVLLHGRLDQQGIVPRTLSGLDGVVWAPLLHGGWAHLFANTIPVLVFGFLAMAGGVTRWIAVTVLIWVVSGLGVWLTGETGTVTIGASGLAFGWLAYLLVRGIFNRSFGQLTVAAALLLIWGGTLWGLLPGQSGISWQAHLFGAIGGIIAAWLASRADKSKAKKTPSSLAE</sequence>
<feature type="transmembrane region" description="Helical" evidence="5">
    <location>
        <begin position="25"/>
        <end position="46"/>
    </location>
</feature>
<name>A0A5N0V8Y7_9PSEU</name>
<comment type="subcellular location">
    <subcellularLocation>
        <location evidence="1">Membrane</location>
        <topology evidence="1">Multi-pass membrane protein</topology>
    </subcellularLocation>
</comment>
<feature type="transmembrane region" description="Helical" evidence="5">
    <location>
        <begin position="177"/>
        <end position="196"/>
    </location>
</feature>
<dbReference type="RefSeq" id="WP_144747201.1">
    <property type="nucleotide sequence ID" value="NZ_VMNW02000014.1"/>
</dbReference>
<feature type="transmembrane region" description="Helical" evidence="5">
    <location>
        <begin position="66"/>
        <end position="94"/>
    </location>
</feature>
<protein>
    <submittedName>
        <fullName evidence="7">Rhomboid family intramembrane serine protease</fullName>
    </submittedName>
</protein>
<keyword evidence="7" id="KW-0645">Protease</keyword>
<evidence type="ECO:0000256" key="3">
    <source>
        <dbReference type="ARBA" id="ARBA00022989"/>
    </source>
</evidence>
<proteinExistence type="predicted"/>
<evidence type="ECO:0000256" key="5">
    <source>
        <dbReference type="SAM" id="Phobius"/>
    </source>
</evidence>
<dbReference type="Pfam" id="PF01694">
    <property type="entry name" value="Rhomboid"/>
    <property type="match status" value="1"/>
</dbReference>
<evidence type="ECO:0000259" key="6">
    <source>
        <dbReference type="Pfam" id="PF01694"/>
    </source>
</evidence>
<dbReference type="SUPFAM" id="SSF144091">
    <property type="entry name" value="Rhomboid-like"/>
    <property type="match status" value="1"/>
</dbReference>